<evidence type="ECO:0000313" key="2">
    <source>
        <dbReference type="Proteomes" id="UP000823561"/>
    </source>
</evidence>
<organism evidence="1 2">
    <name type="scientific">Alosa alosa</name>
    <name type="common">allis shad</name>
    <dbReference type="NCBI Taxonomy" id="278164"/>
    <lineage>
        <taxon>Eukaryota</taxon>
        <taxon>Metazoa</taxon>
        <taxon>Chordata</taxon>
        <taxon>Craniata</taxon>
        <taxon>Vertebrata</taxon>
        <taxon>Euteleostomi</taxon>
        <taxon>Actinopterygii</taxon>
        <taxon>Neopterygii</taxon>
        <taxon>Teleostei</taxon>
        <taxon>Clupei</taxon>
        <taxon>Clupeiformes</taxon>
        <taxon>Clupeoidei</taxon>
        <taxon>Clupeidae</taxon>
        <taxon>Alosa</taxon>
    </lineage>
</organism>
<protein>
    <submittedName>
        <fullName evidence="1">Uncharacterized protein</fullName>
    </submittedName>
</protein>
<name>A0AAV6GI66_9TELE</name>
<gene>
    <name evidence="1" type="ORF">AALO_G00150540</name>
</gene>
<keyword evidence="2" id="KW-1185">Reference proteome</keyword>
<evidence type="ECO:0000313" key="1">
    <source>
        <dbReference type="EMBL" id="KAG5273365.1"/>
    </source>
</evidence>
<accession>A0AAV6GI66</accession>
<sequence length="219" mass="23975">MTELIPENLQTQESQLACCEESTTQTHEFLVDSSSPSTAHMQDSPEGLPLAQESPEVKRVDACHDPDKEDVVPALVVTKTSEAAKLNRGPGTPQDERRETDTQFGHTTIDHRCSDAAYLSCSDLQSLRSDTLSLASEAAISAKSDEQECLEDDTQSVTASSITSLFHRLQMDPLERDWLRCAALGNTPALHQLLEQDPTLASRKVSPQKQSKTTILLGD</sequence>
<reference evidence="1" key="1">
    <citation type="submission" date="2020-10" db="EMBL/GenBank/DDBJ databases">
        <title>Chromosome-scale genome assembly of the Allis shad, Alosa alosa.</title>
        <authorList>
            <person name="Margot Z."/>
            <person name="Christophe K."/>
            <person name="Cabau C."/>
            <person name="Louis A."/>
            <person name="Berthelot C."/>
            <person name="Parey E."/>
            <person name="Roest Crollius H."/>
            <person name="Montfort J."/>
            <person name="Robinson-Rechavi M."/>
            <person name="Bucao C."/>
            <person name="Bouchez O."/>
            <person name="Gislard M."/>
            <person name="Lluch J."/>
            <person name="Milhes M."/>
            <person name="Lampietro C."/>
            <person name="Lopez Roques C."/>
            <person name="Donnadieu C."/>
            <person name="Braasch I."/>
            <person name="Desvignes T."/>
            <person name="Postlethwait J."/>
            <person name="Bobe J."/>
            <person name="Guiguen Y."/>
        </authorList>
    </citation>
    <scope>NUCLEOTIDE SEQUENCE</scope>
    <source>
        <strain evidence="1">M-15738</strain>
        <tissue evidence="1">Blood</tissue>
    </source>
</reference>
<dbReference type="EMBL" id="JADWDJ010000011">
    <property type="protein sequence ID" value="KAG5273365.1"/>
    <property type="molecule type" value="Genomic_DNA"/>
</dbReference>
<proteinExistence type="predicted"/>
<dbReference type="AlphaFoldDB" id="A0AAV6GI66"/>
<dbReference type="Proteomes" id="UP000823561">
    <property type="component" value="Chromosome 11"/>
</dbReference>
<comment type="caution">
    <text evidence="1">The sequence shown here is derived from an EMBL/GenBank/DDBJ whole genome shotgun (WGS) entry which is preliminary data.</text>
</comment>